<keyword evidence="3" id="KW-0004">4Fe-4S</keyword>
<dbReference type="SUPFAM" id="SSF102114">
    <property type="entry name" value="Radical SAM enzymes"/>
    <property type="match status" value="1"/>
</dbReference>
<dbReference type="GO" id="GO:0051539">
    <property type="term" value="F:4 iron, 4 sulfur cluster binding"/>
    <property type="evidence" value="ECO:0007669"/>
    <property type="project" value="UniProtKB-KW"/>
</dbReference>
<dbReference type="PANTHER" id="PTHR30352:SF4">
    <property type="entry name" value="PYRUVATE FORMATE-LYASE 2-ACTIVATING ENZYME"/>
    <property type="match status" value="1"/>
</dbReference>
<evidence type="ECO:0000256" key="4">
    <source>
        <dbReference type="ARBA" id="ARBA00022691"/>
    </source>
</evidence>
<dbReference type="PROSITE" id="PS01087">
    <property type="entry name" value="RADICAL_ACTIVATING"/>
    <property type="match status" value="1"/>
</dbReference>
<keyword evidence="12" id="KW-1185">Reference proteome</keyword>
<dbReference type="AlphaFoldDB" id="A0A9W6LMG8"/>
<keyword evidence="5" id="KW-0479">Metal-binding</keyword>
<organism evidence="11 12">
    <name type="scientific">Propionigenium maris DSM 9537</name>
    <dbReference type="NCBI Taxonomy" id="1123000"/>
    <lineage>
        <taxon>Bacteria</taxon>
        <taxon>Fusobacteriati</taxon>
        <taxon>Fusobacteriota</taxon>
        <taxon>Fusobacteriia</taxon>
        <taxon>Fusobacteriales</taxon>
        <taxon>Fusobacteriaceae</taxon>
        <taxon>Propionigenium</taxon>
    </lineage>
</organism>
<dbReference type="InterPro" id="IPR017896">
    <property type="entry name" value="4Fe4S_Fe-S-bd"/>
</dbReference>
<dbReference type="NCBIfam" id="NF043069">
    <property type="entry name" value="T4HPD_activ_SAM"/>
    <property type="match status" value="1"/>
</dbReference>
<dbReference type="Gene3D" id="3.20.20.70">
    <property type="entry name" value="Aldolase class I"/>
    <property type="match status" value="1"/>
</dbReference>
<dbReference type="PANTHER" id="PTHR30352">
    <property type="entry name" value="PYRUVATE FORMATE-LYASE-ACTIVATING ENZYME"/>
    <property type="match status" value="1"/>
</dbReference>
<dbReference type="EMBL" id="BSDY01000002">
    <property type="protein sequence ID" value="GLI54905.1"/>
    <property type="molecule type" value="Genomic_DNA"/>
</dbReference>
<feature type="domain" description="4Fe-4S ferredoxin-type" evidence="9">
    <location>
        <begin position="76"/>
        <end position="103"/>
    </location>
</feature>
<evidence type="ECO:0000256" key="6">
    <source>
        <dbReference type="ARBA" id="ARBA00023002"/>
    </source>
</evidence>
<keyword evidence="6" id="KW-0560">Oxidoreductase</keyword>
<gene>
    <name evidence="11" type="ORF">PM10SUCC1_04200</name>
</gene>
<dbReference type="NCBIfam" id="TIGR02494">
    <property type="entry name" value="PFLE_PFLC"/>
    <property type="match status" value="1"/>
</dbReference>
<dbReference type="InterPro" id="IPR050014">
    <property type="entry name" value="T4HPD_activ_SAM"/>
</dbReference>
<keyword evidence="7" id="KW-0408">Iron</keyword>
<dbReference type="Gene3D" id="3.30.70.20">
    <property type="match status" value="1"/>
</dbReference>
<name>A0A9W6LMG8_9FUSO</name>
<evidence type="ECO:0000256" key="5">
    <source>
        <dbReference type="ARBA" id="ARBA00022723"/>
    </source>
</evidence>
<dbReference type="SFLD" id="SFLDG01118">
    <property type="entry name" value="activating_enzymes__group_2"/>
    <property type="match status" value="1"/>
</dbReference>
<dbReference type="InterPro" id="IPR012839">
    <property type="entry name" value="Organic_radical_activase"/>
</dbReference>
<dbReference type="Pfam" id="PF13353">
    <property type="entry name" value="Fer4_12"/>
    <property type="match status" value="1"/>
</dbReference>
<dbReference type="PROSITE" id="PS51379">
    <property type="entry name" value="4FE4S_FER_2"/>
    <property type="match status" value="2"/>
</dbReference>
<evidence type="ECO:0000259" key="9">
    <source>
        <dbReference type="PROSITE" id="PS51379"/>
    </source>
</evidence>
<dbReference type="InterPro" id="IPR013785">
    <property type="entry name" value="Aldolase_TIM"/>
</dbReference>
<dbReference type="InterPro" id="IPR040074">
    <property type="entry name" value="BssD/PflA/YjjW"/>
</dbReference>
<dbReference type="CDD" id="cd01335">
    <property type="entry name" value="Radical_SAM"/>
    <property type="match status" value="1"/>
</dbReference>
<feature type="domain" description="Radical SAM core" evidence="10">
    <location>
        <begin position="14"/>
        <end position="294"/>
    </location>
</feature>
<feature type="domain" description="4Fe-4S ferredoxin-type" evidence="9">
    <location>
        <begin position="45"/>
        <end position="74"/>
    </location>
</feature>
<evidence type="ECO:0000256" key="1">
    <source>
        <dbReference type="ARBA" id="ARBA00001966"/>
    </source>
</evidence>
<dbReference type="PROSITE" id="PS51918">
    <property type="entry name" value="RADICAL_SAM"/>
    <property type="match status" value="1"/>
</dbReference>
<reference evidence="11" key="1">
    <citation type="submission" date="2022-12" db="EMBL/GenBank/DDBJ databases">
        <title>Reference genome sequencing for broad-spectrum identification of bacterial and archaeal isolates by mass spectrometry.</title>
        <authorList>
            <person name="Sekiguchi Y."/>
            <person name="Tourlousse D.M."/>
        </authorList>
    </citation>
    <scope>NUCLEOTIDE SEQUENCE</scope>
    <source>
        <strain evidence="11">10succ1</strain>
    </source>
</reference>
<dbReference type="InterPro" id="IPR058240">
    <property type="entry name" value="rSAM_sf"/>
</dbReference>
<evidence type="ECO:0000313" key="12">
    <source>
        <dbReference type="Proteomes" id="UP001144471"/>
    </source>
</evidence>
<comment type="cofactor">
    <cofactor evidence="1">
        <name>[4Fe-4S] cluster</name>
        <dbReference type="ChEBI" id="CHEBI:49883"/>
    </cofactor>
</comment>
<dbReference type="Pfam" id="PF04055">
    <property type="entry name" value="Radical_SAM"/>
    <property type="match status" value="1"/>
</dbReference>
<dbReference type="SFLD" id="SFLDS00029">
    <property type="entry name" value="Radical_SAM"/>
    <property type="match status" value="1"/>
</dbReference>
<dbReference type="RefSeq" id="WP_281833051.1">
    <property type="nucleotide sequence ID" value="NZ_BSDY01000002.1"/>
</dbReference>
<comment type="similarity">
    <text evidence="2">Belongs to the organic radical-activating enzymes family.</text>
</comment>
<dbReference type="GO" id="GO:0046872">
    <property type="term" value="F:metal ion binding"/>
    <property type="evidence" value="ECO:0007669"/>
    <property type="project" value="UniProtKB-KW"/>
</dbReference>
<dbReference type="InterPro" id="IPR007197">
    <property type="entry name" value="rSAM"/>
</dbReference>
<dbReference type="SUPFAM" id="SSF54862">
    <property type="entry name" value="4Fe-4S ferredoxins"/>
    <property type="match status" value="1"/>
</dbReference>
<dbReference type="Proteomes" id="UP001144471">
    <property type="component" value="Unassembled WGS sequence"/>
</dbReference>
<evidence type="ECO:0000256" key="3">
    <source>
        <dbReference type="ARBA" id="ARBA00022485"/>
    </source>
</evidence>
<keyword evidence="4" id="KW-0949">S-adenosyl-L-methionine</keyword>
<evidence type="ECO:0000259" key="10">
    <source>
        <dbReference type="PROSITE" id="PS51918"/>
    </source>
</evidence>
<dbReference type="SFLD" id="SFLDG01066">
    <property type="entry name" value="organic_radical-activating_enz"/>
    <property type="match status" value="1"/>
</dbReference>
<proteinExistence type="inferred from homology"/>
<evidence type="ECO:0000256" key="8">
    <source>
        <dbReference type="ARBA" id="ARBA00023014"/>
    </source>
</evidence>
<sequence>MEATIINIQKYSVHDGPGIRTTVFFKGCPLKCWWCHNPESIDPQEEMMLCQDKCTSCGRCVKRCAQEAIELKNGDPFVDLEKCISCGKCAEFCISEAKEHVGRRVHVDELMIQIKKDMTFYEESGGGVTFSGGEPMMHSDFLREVLIRCRDLRINATMDTCGYTSWENFEKIAHMVDLFLYDLKIYDDEKHIKYTGVSNKLILENLKKLSDLGKNIYVRMPIIRGINDDDEHIDKSIDFLSSLNILQVNILPYHKLGMDKYDKLTMEYKLSGGEKPEAKRMAEIEEKFKAAGIKVKIGG</sequence>
<protein>
    <submittedName>
        <fullName evidence="11">Glycyl-radical activating family protein</fullName>
    </submittedName>
</protein>
<dbReference type="PIRSF" id="PIRSF000371">
    <property type="entry name" value="PFL_act_enz"/>
    <property type="match status" value="1"/>
</dbReference>
<evidence type="ECO:0000256" key="2">
    <source>
        <dbReference type="ARBA" id="ARBA00009777"/>
    </source>
</evidence>
<evidence type="ECO:0000313" key="11">
    <source>
        <dbReference type="EMBL" id="GLI54905.1"/>
    </source>
</evidence>
<dbReference type="GO" id="GO:0043364">
    <property type="term" value="F:glycyl-radical enzyme activating activity"/>
    <property type="evidence" value="ECO:0007669"/>
    <property type="project" value="InterPro"/>
</dbReference>
<accession>A0A9W6LMG8</accession>
<dbReference type="InterPro" id="IPR034457">
    <property type="entry name" value="Organic_radical-activating"/>
</dbReference>
<evidence type="ECO:0000256" key="7">
    <source>
        <dbReference type="ARBA" id="ARBA00023004"/>
    </source>
</evidence>
<comment type="caution">
    <text evidence="11">The sequence shown here is derived from an EMBL/GenBank/DDBJ whole genome shotgun (WGS) entry which is preliminary data.</text>
</comment>
<dbReference type="InterPro" id="IPR001989">
    <property type="entry name" value="Radical_activat_CS"/>
</dbReference>
<keyword evidence="8" id="KW-0411">Iron-sulfur</keyword>